<dbReference type="OrthoDB" id="9180348at2"/>
<name>A0A2N5X5Y3_9GAMM</name>
<dbReference type="InterPro" id="IPR011990">
    <property type="entry name" value="TPR-like_helical_dom_sf"/>
</dbReference>
<dbReference type="InterPro" id="IPR016032">
    <property type="entry name" value="Sig_transdc_resp-reg_C-effctor"/>
</dbReference>
<keyword evidence="5" id="KW-1185">Reference proteome</keyword>
<dbReference type="Pfam" id="PF00486">
    <property type="entry name" value="Trans_reg_C"/>
    <property type="match status" value="1"/>
</dbReference>
<reference evidence="4 5" key="1">
    <citation type="submission" date="2018-01" db="EMBL/GenBank/DDBJ databases">
        <title>The draft genome sequence of Halioglobus lutimaris HF004.</title>
        <authorList>
            <person name="Du Z.-J."/>
            <person name="Shi M.-J."/>
        </authorList>
    </citation>
    <scope>NUCLEOTIDE SEQUENCE [LARGE SCALE GENOMIC DNA]</scope>
    <source>
        <strain evidence="4 5">HF004</strain>
    </source>
</reference>
<proteinExistence type="predicted"/>
<evidence type="ECO:0000256" key="1">
    <source>
        <dbReference type="ARBA" id="ARBA00023125"/>
    </source>
</evidence>
<feature type="DNA-binding region" description="OmpR/PhoB-type" evidence="2">
    <location>
        <begin position="25"/>
        <end position="120"/>
    </location>
</feature>
<dbReference type="AlphaFoldDB" id="A0A2N5X5Y3"/>
<organism evidence="4 5">
    <name type="scientific">Pseudohalioglobus lutimaris</name>
    <dbReference type="NCBI Taxonomy" id="1737061"/>
    <lineage>
        <taxon>Bacteria</taxon>
        <taxon>Pseudomonadati</taxon>
        <taxon>Pseudomonadota</taxon>
        <taxon>Gammaproteobacteria</taxon>
        <taxon>Cellvibrionales</taxon>
        <taxon>Halieaceae</taxon>
        <taxon>Pseudohalioglobus</taxon>
    </lineage>
</organism>
<dbReference type="GO" id="GO:0006355">
    <property type="term" value="P:regulation of DNA-templated transcription"/>
    <property type="evidence" value="ECO:0007669"/>
    <property type="project" value="InterPro"/>
</dbReference>
<dbReference type="InterPro" id="IPR036388">
    <property type="entry name" value="WH-like_DNA-bd_sf"/>
</dbReference>
<dbReference type="GO" id="GO:0000160">
    <property type="term" value="P:phosphorelay signal transduction system"/>
    <property type="evidence" value="ECO:0007669"/>
    <property type="project" value="InterPro"/>
</dbReference>
<dbReference type="Gene3D" id="1.25.40.10">
    <property type="entry name" value="Tetratricopeptide repeat domain"/>
    <property type="match status" value="2"/>
</dbReference>
<dbReference type="EMBL" id="PKUS01000003">
    <property type="protein sequence ID" value="PLW69892.1"/>
    <property type="molecule type" value="Genomic_DNA"/>
</dbReference>
<dbReference type="InterPro" id="IPR001867">
    <property type="entry name" value="OmpR/PhoB-type_DNA-bd"/>
</dbReference>
<accession>A0A2N5X5Y3</accession>
<evidence type="ECO:0000313" key="4">
    <source>
        <dbReference type="EMBL" id="PLW69892.1"/>
    </source>
</evidence>
<evidence type="ECO:0000259" key="3">
    <source>
        <dbReference type="PROSITE" id="PS51755"/>
    </source>
</evidence>
<dbReference type="Gene3D" id="1.10.10.10">
    <property type="entry name" value="Winged helix-like DNA-binding domain superfamily/Winged helix DNA-binding domain"/>
    <property type="match status" value="1"/>
</dbReference>
<dbReference type="Proteomes" id="UP000235005">
    <property type="component" value="Unassembled WGS sequence"/>
</dbReference>
<dbReference type="GO" id="GO:0003677">
    <property type="term" value="F:DNA binding"/>
    <property type="evidence" value="ECO:0007669"/>
    <property type="project" value="UniProtKB-UniRule"/>
</dbReference>
<comment type="caution">
    <text evidence="4">The sequence shown here is derived from an EMBL/GenBank/DDBJ whole genome shotgun (WGS) entry which is preliminary data.</text>
</comment>
<dbReference type="SUPFAM" id="SSF48452">
    <property type="entry name" value="TPR-like"/>
    <property type="match status" value="1"/>
</dbReference>
<dbReference type="PROSITE" id="PS51755">
    <property type="entry name" value="OMPR_PHOB"/>
    <property type="match status" value="1"/>
</dbReference>
<sequence length="451" mass="49332">MQATKFKGFNNSLFREGNVKLMKNSTAFMFGSFMLDSSAGLFRDDRLVPLPPKELALLLLLLEAQGRVVSHREIEEELWHNQVVAYASLARCVYSLRKLLGADGKRYVDTVPKRGYRLAVAVKKFEPSQTKSALSECISTLPLAYSHYAAGDREANDPSPAGQARAVLLFQEAARVDPNFAAAHAAVADTRMYQLVRGDLVPAEGLKLGLEACRCALEANPKLVQGLSILAWFKGAMLGELDEAHILLNEALAIDPGYSRAYVYRSWIFRNQGLARDSTVAAQRAAEINPHALLNRHSYSWALFCNDRVAEALAHEVTLQRMYPLDDVAPAYAGIFAAYLGRYREALAAIEAAIHISAGRPAVCAGAAYVFARAGKIERALQLAEAAAAAILPRAPRPILAPAYAELGDVDRALELLSEARDEGCVWFGPARLDPRLASLKSDDRFLALFS</sequence>
<dbReference type="SUPFAM" id="SSF46894">
    <property type="entry name" value="C-terminal effector domain of the bipartite response regulators"/>
    <property type="match status" value="1"/>
</dbReference>
<dbReference type="SMART" id="SM00862">
    <property type="entry name" value="Trans_reg_C"/>
    <property type="match status" value="1"/>
</dbReference>
<gene>
    <name evidence="4" type="ORF">C0039_05010</name>
</gene>
<protein>
    <recommendedName>
        <fullName evidence="3">OmpR/PhoB-type domain-containing protein</fullName>
    </recommendedName>
</protein>
<keyword evidence="1 2" id="KW-0238">DNA-binding</keyword>
<evidence type="ECO:0000313" key="5">
    <source>
        <dbReference type="Proteomes" id="UP000235005"/>
    </source>
</evidence>
<evidence type="ECO:0000256" key="2">
    <source>
        <dbReference type="PROSITE-ProRule" id="PRU01091"/>
    </source>
</evidence>
<feature type="domain" description="OmpR/PhoB-type" evidence="3">
    <location>
        <begin position="25"/>
        <end position="120"/>
    </location>
</feature>